<comment type="similarity">
    <text evidence="4">Belongs to the 5'-3' exonuclease family.</text>
</comment>
<keyword evidence="2" id="KW-0378">Hydrolase</keyword>
<dbReference type="GO" id="GO:0003723">
    <property type="term" value="F:RNA binding"/>
    <property type="evidence" value="ECO:0007669"/>
    <property type="project" value="TreeGrafter"/>
</dbReference>
<evidence type="ECO:0000259" key="5">
    <source>
        <dbReference type="Pfam" id="PF03159"/>
    </source>
</evidence>
<evidence type="ECO:0000256" key="4">
    <source>
        <dbReference type="ARBA" id="ARBA00038299"/>
    </source>
</evidence>
<evidence type="ECO:0000256" key="3">
    <source>
        <dbReference type="ARBA" id="ARBA00022839"/>
    </source>
</evidence>
<evidence type="ECO:0008006" key="8">
    <source>
        <dbReference type="Google" id="ProtNLM"/>
    </source>
</evidence>
<dbReference type="InterPro" id="IPR004859">
    <property type="entry name" value="Xrn1_N"/>
</dbReference>
<dbReference type="InterPro" id="IPR041412">
    <property type="entry name" value="Xrn1_helical"/>
</dbReference>
<proteinExistence type="inferred from homology"/>
<dbReference type="PANTHER" id="PTHR12341:SF7">
    <property type="entry name" value="5'-3' EXORIBONUCLEASE 1"/>
    <property type="match status" value="1"/>
</dbReference>
<dbReference type="InterPro" id="IPR027073">
    <property type="entry name" value="5_3_exoribonuclease"/>
</dbReference>
<dbReference type="GO" id="GO:0005634">
    <property type="term" value="C:nucleus"/>
    <property type="evidence" value="ECO:0007669"/>
    <property type="project" value="TreeGrafter"/>
</dbReference>
<feature type="domain" description="Xrn1 helical" evidence="6">
    <location>
        <begin position="394"/>
        <end position="571"/>
    </location>
</feature>
<dbReference type="EMBL" id="MN739987">
    <property type="protein sequence ID" value="QHT81675.1"/>
    <property type="molecule type" value="Genomic_DNA"/>
</dbReference>
<accession>A0A6C0HNJ7</accession>
<keyword evidence="1" id="KW-0540">Nuclease</keyword>
<evidence type="ECO:0000259" key="6">
    <source>
        <dbReference type="Pfam" id="PF17846"/>
    </source>
</evidence>
<dbReference type="Gene3D" id="3.40.50.12390">
    <property type="match status" value="2"/>
</dbReference>
<reference evidence="7" key="1">
    <citation type="journal article" date="2020" name="Nature">
        <title>Giant virus diversity and host interactions through global metagenomics.</title>
        <authorList>
            <person name="Schulz F."/>
            <person name="Roux S."/>
            <person name="Paez-Espino D."/>
            <person name="Jungbluth S."/>
            <person name="Walsh D.A."/>
            <person name="Denef V.J."/>
            <person name="McMahon K.D."/>
            <person name="Konstantinidis K.T."/>
            <person name="Eloe-Fadrosh E.A."/>
            <person name="Kyrpides N.C."/>
            <person name="Woyke T."/>
        </authorList>
    </citation>
    <scope>NUCLEOTIDE SEQUENCE</scope>
    <source>
        <strain evidence="7">GVMAG-M-3300023184-13</strain>
    </source>
</reference>
<dbReference type="Pfam" id="PF17846">
    <property type="entry name" value="XRN_M"/>
    <property type="match status" value="2"/>
</dbReference>
<evidence type="ECO:0000256" key="2">
    <source>
        <dbReference type="ARBA" id="ARBA00022801"/>
    </source>
</evidence>
<dbReference type="Pfam" id="PF03159">
    <property type="entry name" value="XRN_N"/>
    <property type="match status" value="1"/>
</dbReference>
<keyword evidence="3" id="KW-0269">Exonuclease</keyword>
<protein>
    <recommendedName>
        <fullName evidence="8">Xrn1 N-terminal domain-containing protein</fullName>
    </recommendedName>
</protein>
<dbReference type="AlphaFoldDB" id="A0A6C0HNJ7"/>
<dbReference type="GO" id="GO:0004534">
    <property type="term" value="F:5'-3' RNA exonuclease activity"/>
    <property type="evidence" value="ECO:0007669"/>
    <property type="project" value="TreeGrafter"/>
</dbReference>
<dbReference type="GO" id="GO:0000956">
    <property type="term" value="P:nuclear-transcribed mRNA catabolic process"/>
    <property type="evidence" value="ECO:0007669"/>
    <property type="project" value="TreeGrafter"/>
</dbReference>
<sequence>MGVPLLFSTLVRTYNDKNDAQTAIIKPTMPTDILPTHLFLDFNAGIYQAILPEIKTEDTLVLHTIAYLDLLATKIIKNLEVLFIALDGVVCRGKQMQQRDRRFHSVCKRNRTLKINKQFGTELDFGNISNIDTNMITPGTTFMTKLSKAIRNYITNSKELANVRVIFSDASVPGEGEHKIIQYIKANKTDINNDYRGSNENHNTVIYGLDADLILLGLSASIDNLYLLREANEYGNFSSIYEGRKYLYLDLNVLKIALIDNFAQYGGPIEARKHKALIDDYVFLSMLFGNDFMPKIHWMSLSNGGYEKWLSAYWQIHNHTEEYLVNLAAMTINTEMLGDIMFLIKEQEHVNVLDLFAKRKKLKIRISNEMSEREKQQTFADFFPLQHLNVEQTIQPEKPGWQDRYYSVCFNIVPTIINKSQIANCYLRTLVWNFLYYFDEIPSWDWYYPYAYAPTMSDIYDEIIKVKNINPGGNKDFAFTIGEPVSAQTLLLMVLPWASKGLMARDISVKLESDQCPMKIYFPHKYGLNVAFNRYYHECVPNIYKMDLKKVHTFIKTIKFTEDELARNETGQVFTNFTPLKI</sequence>
<feature type="domain" description="Xrn1 N-terminal" evidence="5">
    <location>
        <begin position="1"/>
        <end position="230"/>
    </location>
</feature>
<organism evidence="7">
    <name type="scientific">viral metagenome</name>
    <dbReference type="NCBI Taxonomy" id="1070528"/>
    <lineage>
        <taxon>unclassified sequences</taxon>
        <taxon>metagenomes</taxon>
        <taxon>organismal metagenomes</taxon>
    </lineage>
</organism>
<dbReference type="GO" id="GO:0016075">
    <property type="term" value="P:rRNA catabolic process"/>
    <property type="evidence" value="ECO:0007669"/>
    <property type="project" value="TreeGrafter"/>
</dbReference>
<evidence type="ECO:0000313" key="7">
    <source>
        <dbReference type="EMBL" id="QHT81675.1"/>
    </source>
</evidence>
<name>A0A6C0HNJ7_9ZZZZ</name>
<evidence type="ECO:0000256" key="1">
    <source>
        <dbReference type="ARBA" id="ARBA00022722"/>
    </source>
</evidence>
<feature type="domain" description="Xrn1 helical" evidence="6">
    <location>
        <begin position="276"/>
        <end position="380"/>
    </location>
</feature>
<dbReference type="PANTHER" id="PTHR12341">
    <property type="entry name" value="5'-&gt;3' EXORIBONUCLEASE"/>
    <property type="match status" value="1"/>
</dbReference>